<dbReference type="EMBL" id="PIUK01000100">
    <property type="protein sequence ID" value="MBY6276690.1"/>
    <property type="molecule type" value="Genomic_DNA"/>
</dbReference>
<dbReference type="PANTHER" id="PTHR30477:SF3">
    <property type="entry name" value="METAL TRANSPORT SYSTEM MEMBRANE PROTEIN CT_069-RELATED"/>
    <property type="match status" value="1"/>
</dbReference>
<feature type="transmembrane region" description="Helical" evidence="10">
    <location>
        <begin position="172"/>
        <end position="195"/>
    </location>
</feature>
<evidence type="ECO:0000256" key="7">
    <source>
        <dbReference type="ARBA" id="ARBA00023136"/>
    </source>
</evidence>
<feature type="transmembrane region" description="Helical" evidence="10">
    <location>
        <begin position="142"/>
        <end position="160"/>
    </location>
</feature>
<evidence type="ECO:0000256" key="3">
    <source>
        <dbReference type="ARBA" id="ARBA00022448"/>
    </source>
</evidence>
<name>A0A953I370_SYMTR</name>
<evidence type="ECO:0000313" key="11">
    <source>
        <dbReference type="EMBL" id="MBY6276690.1"/>
    </source>
</evidence>
<proteinExistence type="inferred from homology"/>
<feature type="transmembrane region" description="Helical" evidence="10">
    <location>
        <begin position="12"/>
        <end position="34"/>
    </location>
</feature>
<dbReference type="InterPro" id="IPR001626">
    <property type="entry name" value="ABC_TroCD"/>
</dbReference>
<accession>A0A953I370</accession>
<comment type="similarity">
    <text evidence="2 8">Belongs to the ABC-3 integral membrane protein family.</text>
</comment>
<evidence type="ECO:0000256" key="9">
    <source>
        <dbReference type="SAM" id="MobiDB-lite"/>
    </source>
</evidence>
<dbReference type="InterPro" id="IPR037294">
    <property type="entry name" value="ABC_BtuC-like"/>
</dbReference>
<keyword evidence="6 10" id="KW-1133">Transmembrane helix</keyword>
<dbReference type="GO" id="GO:0043190">
    <property type="term" value="C:ATP-binding cassette (ABC) transporter complex"/>
    <property type="evidence" value="ECO:0007669"/>
    <property type="project" value="InterPro"/>
</dbReference>
<comment type="subcellular location">
    <subcellularLocation>
        <location evidence="1 8">Cell membrane</location>
        <topology evidence="1 8">Multi-pass membrane protein</topology>
    </subcellularLocation>
</comment>
<sequence>MGRGLSVHANALWVMGGTALLGLAGGVLGAFALLRRRALLGDVLAHAALPGIALAYMATGTKAAGPLLIGATASGVLGVLAMRAITRWSRLKEDAAMSLVLTVFFGLGIMLLGWVQRMPGGNQSGLDKFLFGQAASIVPRDLQVIAVAAALLCLAILVLYKEFKLLAFDPDFGAVLGFPVVALDLLLSLCIALAVVIGLEAVGVVLMAALLTTPAVAARYWTHRLSVMVPLAGLFGAASGVVGTLASQIGPRMPTGPLIVLAASLLFFLSLLAAPHRGLLARLIRLRRAQAQASPRRPDGTPLGQAAAGPRPGDGA</sequence>
<dbReference type="AlphaFoldDB" id="A0A953I370"/>
<evidence type="ECO:0000256" key="2">
    <source>
        <dbReference type="ARBA" id="ARBA00008034"/>
    </source>
</evidence>
<evidence type="ECO:0000256" key="6">
    <source>
        <dbReference type="ARBA" id="ARBA00022989"/>
    </source>
</evidence>
<dbReference type="Gene3D" id="1.10.3470.10">
    <property type="entry name" value="ABC transporter involved in vitamin B12 uptake, BtuC"/>
    <property type="match status" value="1"/>
</dbReference>
<comment type="caution">
    <text evidence="11">The sequence shown here is derived from an EMBL/GenBank/DDBJ whole genome shotgun (WGS) entry which is preliminary data.</text>
</comment>
<organism evidence="11 12">
    <name type="scientific">Symbiobacterium thermophilum</name>
    <dbReference type="NCBI Taxonomy" id="2734"/>
    <lineage>
        <taxon>Bacteria</taxon>
        <taxon>Bacillati</taxon>
        <taxon>Bacillota</taxon>
        <taxon>Clostridia</taxon>
        <taxon>Eubacteriales</taxon>
        <taxon>Symbiobacteriaceae</taxon>
        <taxon>Symbiobacterium</taxon>
    </lineage>
</organism>
<feature type="transmembrane region" description="Helical" evidence="10">
    <location>
        <begin position="64"/>
        <end position="85"/>
    </location>
</feature>
<keyword evidence="3 8" id="KW-0813">Transport</keyword>
<evidence type="ECO:0000313" key="12">
    <source>
        <dbReference type="Proteomes" id="UP000732377"/>
    </source>
</evidence>
<protein>
    <submittedName>
        <fullName evidence="11">Manganese ABC transporter</fullName>
    </submittedName>
</protein>
<feature type="transmembrane region" description="Helical" evidence="10">
    <location>
        <begin position="228"/>
        <end position="246"/>
    </location>
</feature>
<dbReference type="Pfam" id="PF00950">
    <property type="entry name" value="ABC-3"/>
    <property type="match status" value="1"/>
</dbReference>
<feature type="region of interest" description="Disordered" evidence="9">
    <location>
        <begin position="292"/>
        <end position="316"/>
    </location>
</feature>
<evidence type="ECO:0000256" key="5">
    <source>
        <dbReference type="ARBA" id="ARBA00022692"/>
    </source>
</evidence>
<feature type="transmembrane region" description="Helical" evidence="10">
    <location>
        <begin position="97"/>
        <end position="115"/>
    </location>
</feature>
<keyword evidence="5 8" id="KW-0812">Transmembrane</keyword>
<dbReference type="PANTHER" id="PTHR30477">
    <property type="entry name" value="ABC-TRANSPORTER METAL-BINDING PROTEIN"/>
    <property type="match status" value="1"/>
</dbReference>
<dbReference type="CDD" id="cd06550">
    <property type="entry name" value="TM_ABC_iron-siderophores_like"/>
    <property type="match status" value="1"/>
</dbReference>
<dbReference type="SUPFAM" id="SSF81345">
    <property type="entry name" value="ABC transporter involved in vitamin B12 uptake, BtuC"/>
    <property type="match status" value="1"/>
</dbReference>
<dbReference type="GO" id="GO:0010043">
    <property type="term" value="P:response to zinc ion"/>
    <property type="evidence" value="ECO:0007669"/>
    <property type="project" value="TreeGrafter"/>
</dbReference>
<keyword evidence="7 10" id="KW-0472">Membrane</keyword>
<evidence type="ECO:0000256" key="8">
    <source>
        <dbReference type="RuleBase" id="RU003943"/>
    </source>
</evidence>
<reference evidence="11" key="1">
    <citation type="submission" date="2017-11" db="EMBL/GenBank/DDBJ databases">
        <title>Three new genomes from thermophilic consortium.</title>
        <authorList>
            <person name="Quaggio R."/>
            <person name="Amgarten D."/>
            <person name="Setubal J.C."/>
        </authorList>
    </citation>
    <scope>NUCLEOTIDE SEQUENCE</scope>
    <source>
        <strain evidence="11">ZCTH01-B2</strain>
    </source>
</reference>
<dbReference type="Proteomes" id="UP000732377">
    <property type="component" value="Unassembled WGS sequence"/>
</dbReference>
<keyword evidence="4" id="KW-1003">Cell membrane</keyword>
<feature type="transmembrane region" description="Helical" evidence="10">
    <location>
        <begin position="258"/>
        <end position="280"/>
    </location>
</feature>
<evidence type="ECO:0000256" key="10">
    <source>
        <dbReference type="SAM" id="Phobius"/>
    </source>
</evidence>
<gene>
    <name evidence="11" type="ORF">CWE10_10840</name>
</gene>
<evidence type="ECO:0000256" key="4">
    <source>
        <dbReference type="ARBA" id="ARBA00022475"/>
    </source>
</evidence>
<evidence type="ECO:0000256" key="1">
    <source>
        <dbReference type="ARBA" id="ARBA00004651"/>
    </source>
</evidence>
<dbReference type="GO" id="GO:0055085">
    <property type="term" value="P:transmembrane transport"/>
    <property type="evidence" value="ECO:0007669"/>
    <property type="project" value="InterPro"/>
</dbReference>
<feature type="transmembrane region" description="Helical" evidence="10">
    <location>
        <begin position="201"/>
        <end position="221"/>
    </location>
</feature>